<reference evidence="1" key="1">
    <citation type="submission" date="2014-11" db="EMBL/GenBank/DDBJ databases">
        <authorList>
            <person name="Amaro Gonzalez C."/>
        </authorList>
    </citation>
    <scope>NUCLEOTIDE SEQUENCE</scope>
</reference>
<accession>A0A0E9QWT2</accession>
<evidence type="ECO:0000313" key="1">
    <source>
        <dbReference type="EMBL" id="JAH20710.1"/>
    </source>
</evidence>
<organism evidence="1">
    <name type="scientific">Anguilla anguilla</name>
    <name type="common">European freshwater eel</name>
    <name type="synonym">Muraena anguilla</name>
    <dbReference type="NCBI Taxonomy" id="7936"/>
    <lineage>
        <taxon>Eukaryota</taxon>
        <taxon>Metazoa</taxon>
        <taxon>Chordata</taxon>
        <taxon>Craniata</taxon>
        <taxon>Vertebrata</taxon>
        <taxon>Euteleostomi</taxon>
        <taxon>Actinopterygii</taxon>
        <taxon>Neopterygii</taxon>
        <taxon>Teleostei</taxon>
        <taxon>Anguilliformes</taxon>
        <taxon>Anguillidae</taxon>
        <taxon>Anguilla</taxon>
    </lineage>
</organism>
<name>A0A0E9QWT2_ANGAN</name>
<dbReference type="EMBL" id="GBXM01087867">
    <property type="protein sequence ID" value="JAH20710.1"/>
    <property type="molecule type" value="Transcribed_RNA"/>
</dbReference>
<dbReference type="AlphaFoldDB" id="A0A0E9QWT2"/>
<reference evidence="1" key="2">
    <citation type="journal article" date="2015" name="Fish Shellfish Immunol.">
        <title>Early steps in the European eel (Anguilla anguilla)-Vibrio vulnificus interaction in the gills: Role of the RtxA13 toxin.</title>
        <authorList>
            <person name="Callol A."/>
            <person name="Pajuelo D."/>
            <person name="Ebbesson L."/>
            <person name="Teles M."/>
            <person name="MacKenzie S."/>
            <person name="Amaro C."/>
        </authorList>
    </citation>
    <scope>NUCLEOTIDE SEQUENCE</scope>
</reference>
<proteinExistence type="predicted"/>
<sequence length="24" mass="2790">MLLSFCFASLFVCVFSLLFHFCSQ</sequence>
<protein>
    <submittedName>
        <fullName evidence="1">Uncharacterized protein</fullName>
    </submittedName>
</protein>